<dbReference type="Proteomes" id="UP000266673">
    <property type="component" value="Unassembled WGS sequence"/>
</dbReference>
<dbReference type="OrthoDB" id="2440478at2759"/>
<organism evidence="1 2">
    <name type="scientific">Gigaspora rosea</name>
    <dbReference type="NCBI Taxonomy" id="44941"/>
    <lineage>
        <taxon>Eukaryota</taxon>
        <taxon>Fungi</taxon>
        <taxon>Fungi incertae sedis</taxon>
        <taxon>Mucoromycota</taxon>
        <taxon>Glomeromycotina</taxon>
        <taxon>Glomeromycetes</taxon>
        <taxon>Diversisporales</taxon>
        <taxon>Gigasporaceae</taxon>
        <taxon>Gigaspora</taxon>
    </lineage>
</organism>
<gene>
    <name evidence="1" type="ORF">C2G38_2254306</name>
</gene>
<name>A0A397UBP7_9GLOM</name>
<proteinExistence type="predicted"/>
<protein>
    <recommendedName>
        <fullName evidence="3">MULE transposase domain-containing protein</fullName>
    </recommendedName>
</protein>
<dbReference type="AlphaFoldDB" id="A0A397UBP7"/>
<evidence type="ECO:0000313" key="1">
    <source>
        <dbReference type="EMBL" id="RIB04566.1"/>
    </source>
</evidence>
<reference evidence="1 2" key="1">
    <citation type="submission" date="2018-06" db="EMBL/GenBank/DDBJ databases">
        <title>Comparative genomics reveals the genomic features of Rhizophagus irregularis, R. cerebriforme, R. diaphanum and Gigaspora rosea, and their symbiotic lifestyle signature.</title>
        <authorList>
            <person name="Morin E."/>
            <person name="San Clemente H."/>
            <person name="Chen E.C.H."/>
            <person name="De La Providencia I."/>
            <person name="Hainaut M."/>
            <person name="Kuo A."/>
            <person name="Kohler A."/>
            <person name="Murat C."/>
            <person name="Tang N."/>
            <person name="Roy S."/>
            <person name="Loubradou J."/>
            <person name="Henrissat B."/>
            <person name="Grigoriev I.V."/>
            <person name="Corradi N."/>
            <person name="Roux C."/>
            <person name="Martin F.M."/>
        </authorList>
    </citation>
    <scope>NUCLEOTIDE SEQUENCE [LARGE SCALE GENOMIC DNA]</scope>
    <source>
        <strain evidence="1 2">DAOM 194757</strain>
    </source>
</reference>
<evidence type="ECO:0000313" key="2">
    <source>
        <dbReference type="Proteomes" id="UP000266673"/>
    </source>
</evidence>
<sequence length="174" mass="20098">MFISFFNYDEILTSKKFQFQHIHNTGLGCIIVDLDLAQAKGLGKALKTIVPSKKGKEHLEYIIKLCRVHFQRNVHNTLEKLNEPKIQDWISFYKTPWILASLTQAYTKMPTNLWNSTPFDTNIAESAYASVNREGTKLKLRVAIVKGWNFDLLAYKRIGIHSKFSILKQIKLLV</sequence>
<keyword evidence="2" id="KW-1185">Reference proteome</keyword>
<evidence type="ECO:0008006" key="3">
    <source>
        <dbReference type="Google" id="ProtNLM"/>
    </source>
</evidence>
<dbReference type="EMBL" id="QKWP01002155">
    <property type="protein sequence ID" value="RIB04566.1"/>
    <property type="molecule type" value="Genomic_DNA"/>
</dbReference>
<comment type="caution">
    <text evidence="1">The sequence shown here is derived from an EMBL/GenBank/DDBJ whole genome shotgun (WGS) entry which is preliminary data.</text>
</comment>
<accession>A0A397UBP7</accession>
<dbReference type="STRING" id="44941.A0A397UBP7"/>